<evidence type="ECO:0000313" key="5">
    <source>
        <dbReference type="Proteomes" id="UP001515480"/>
    </source>
</evidence>
<feature type="domain" description="Phospholipase D N-terminal" evidence="3">
    <location>
        <begin position="9"/>
        <end position="101"/>
    </location>
</feature>
<evidence type="ECO:0000313" key="4">
    <source>
        <dbReference type="EMBL" id="KAL1511030.1"/>
    </source>
</evidence>
<evidence type="ECO:0000259" key="2">
    <source>
        <dbReference type="Pfam" id="PF09423"/>
    </source>
</evidence>
<dbReference type="AlphaFoldDB" id="A0AB34J300"/>
<feature type="domain" description="PhoD-like phosphatase metallophosphatase" evidence="2">
    <location>
        <begin position="117"/>
        <end position="545"/>
    </location>
</feature>
<comment type="caution">
    <text evidence="4">The sequence shown here is derived from an EMBL/GenBank/DDBJ whole genome shotgun (WGS) entry which is preliminary data.</text>
</comment>
<dbReference type="PANTHER" id="PTHR43606">
    <property type="entry name" value="PHOSPHATASE, PUTATIVE (AFU_ORTHOLOGUE AFUA_6G08710)-RELATED"/>
    <property type="match status" value="1"/>
</dbReference>
<keyword evidence="1" id="KW-0472">Membrane</keyword>
<organism evidence="4 5">
    <name type="scientific">Prymnesium parvum</name>
    <name type="common">Toxic golden alga</name>
    <dbReference type="NCBI Taxonomy" id="97485"/>
    <lineage>
        <taxon>Eukaryota</taxon>
        <taxon>Haptista</taxon>
        <taxon>Haptophyta</taxon>
        <taxon>Prymnesiophyceae</taxon>
        <taxon>Prymnesiales</taxon>
        <taxon>Prymnesiaceae</taxon>
        <taxon>Prymnesium</taxon>
    </lineage>
</organism>
<dbReference type="Pfam" id="PF16655">
    <property type="entry name" value="PhoD_N"/>
    <property type="match status" value="1"/>
</dbReference>
<dbReference type="Pfam" id="PF09423">
    <property type="entry name" value="PhoD"/>
    <property type="match status" value="1"/>
</dbReference>
<dbReference type="InterPro" id="IPR029052">
    <property type="entry name" value="Metallo-depent_PP-like"/>
</dbReference>
<reference evidence="4 5" key="1">
    <citation type="journal article" date="2024" name="Science">
        <title>Giant polyketide synthase enzymes in the biosynthesis of giant marine polyether toxins.</title>
        <authorList>
            <person name="Fallon T.R."/>
            <person name="Shende V.V."/>
            <person name="Wierzbicki I.H."/>
            <person name="Pendleton A.L."/>
            <person name="Watervoot N.F."/>
            <person name="Auber R.P."/>
            <person name="Gonzalez D.J."/>
            <person name="Wisecaver J.H."/>
            <person name="Moore B.S."/>
        </authorList>
    </citation>
    <scope>NUCLEOTIDE SEQUENCE [LARGE SCALE GENOMIC DNA]</scope>
    <source>
        <strain evidence="4 5">12B1</strain>
    </source>
</reference>
<dbReference type="SUPFAM" id="SSF56300">
    <property type="entry name" value="Metallo-dependent phosphatases"/>
    <property type="match status" value="1"/>
</dbReference>
<dbReference type="EMBL" id="JBGBPQ010000014">
    <property type="protein sequence ID" value="KAL1511030.1"/>
    <property type="molecule type" value="Genomic_DNA"/>
</dbReference>
<dbReference type="InterPro" id="IPR038607">
    <property type="entry name" value="PhoD-like_sf"/>
</dbReference>
<evidence type="ECO:0000259" key="3">
    <source>
        <dbReference type="Pfam" id="PF16655"/>
    </source>
</evidence>
<dbReference type="Proteomes" id="UP001515480">
    <property type="component" value="Unassembled WGS sequence"/>
</dbReference>
<gene>
    <name evidence="4" type="ORF">AB1Y20_005855</name>
</gene>
<dbReference type="Gene3D" id="3.60.21.70">
    <property type="entry name" value="PhoD-like phosphatase"/>
    <property type="match status" value="1"/>
</dbReference>
<dbReference type="PANTHER" id="PTHR43606:SF2">
    <property type="entry name" value="ALKALINE PHOSPHATASE FAMILY PROTEIN (AFU_ORTHOLOGUE AFUA_5G03860)"/>
    <property type="match status" value="1"/>
</dbReference>
<dbReference type="InterPro" id="IPR032093">
    <property type="entry name" value="PhoD_N"/>
</dbReference>
<feature type="transmembrane region" description="Helical" evidence="1">
    <location>
        <begin position="595"/>
        <end position="618"/>
    </location>
</feature>
<dbReference type="Gene3D" id="2.60.40.380">
    <property type="entry name" value="Purple acid phosphatase-like, N-terminal"/>
    <property type="match status" value="1"/>
</dbReference>
<dbReference type="InterPro" id="IPR018946">
    <property type="entry name" value="PhoD-like_MPP"/>
</dbReference>
<keyword evidence="1" id="KW-0812">Transmembrane</keyword>
<evidence type="ECO:0008006" key="6">
    <source>
        <dbReference type="Google" id="ProtNLM"/>
    </source>
</evidence>
<protein>
    <recommendedName>
        <fullName evidence="6">Alkaline phosphatase</fullName>
    </recommendedName>
</protein>
<dbReference type="CDD" id="cd07389">
    <property type="entry name" value="MPP_PhoD"/>
    <property type="match status" value="1"/>
</dbReference>
<accession>A0AB34J300</accession>
<dbReference type="InterPro" id="IPR052900">
    <property type="entry name" value="Phospholipid_Metab_Enz"/>
</dbReference>
<name>A0AB34J300_PRYPA</name>
<proteinExistence type="predicted"/>
<keyword evidence="1" id="KW-1133">Transmembrane helix</keyword>
<keyword evidence="5" id="KW-1185">Reference proteome</keyword>
<evidence type="ECO:0000256" key="1">
    <source>
        <dbReference type="SAM" id="Phobius"/>
    </source>
</evidence>
<sequence>MTLPVEFLHGVASGDPWPSSIVLWTRVSPQLSADPLSPAPSNLTVGWSVRREDGRPGRSGEVLARRELDWTVKVEAWGLEHSVSYTYAFSHGAAISPTGAFTLPPPRGEALRSLRYGVFSCSSWAWGHFHAYAAAAAARLDFWLHVGDYTYEYGRDGHYPTPQQAVRFTKLQPAGEAHTLEGYRLRHALHREDADLQALSASAPLIAVWDDHEVANDPWVGGAQNHNPEAGEGGWWERKRAAIRAYHEWLPTRTPPPALCGEEGCAGTHEGEEVYRAFDFGSLARLYVLETRLLNRSKQAQEDPLAQVERIVGEVPPHEWRENATLLAAIDALREEWTRTRTDEGRTLLGGAQLSWLRRSIANASAADVGWHLLGQQVIVQPRDPPDLYAAARSSGALAAAWLSTLRNLTSAPADAAVRTTRALVATREWRLNADFDGWDGYPAARARLLRALRLAPAGRVAVYAGDSHSAWAGELRDADGGVVALEFDGTSVTSSGPEQFFPFLPPALLAAGYVHSNPHLAYANLQDRGWMYVDLTRERHHVQFMTVSSVAARTFTSKCDAAFVQSAAQPRRLQRTACVPLPLRAAPPAHPSNGVFSALSFLMGALLGAPVWLWAAWRQRRQHAPLLTTKYKSDAAGGADSMGVDMRAGGGAL</sequence>